<dbReference type="Gene3D" id="1.10.10.60">
    <property type="entry name" value="Homeodomain-like"/>
    <property type="match status" value="1"/>
</dbReference>
<dbReference type="SUPFAM" id="SSF48498">
    <property type="entry name" value="Tetracyclin repressor-like, C-terminal domain"/>
    <property type="match status" value="1"/>
</dbReference>
<comment type="caution">
    <text evidence="6">The sequence shown here is derived from an EMBL/GenBank/DDBJ whole genome shotgun (WGS) entry which is preliminary data.</text>
</comment>
<evidence type="ECO:0000313" key="6">
    <source>
        <dbReference type="EMBL" id="KIP98642.1"/>
    </source>
</evidence>
<protein>
    <submittedName>
        <fullName evidence="6">TetR family transcriptional regulator</fullName>
    </submittedName>
</protein>
<organism evidence="6 7">
    <name type="scientific">Pseudomonas fulva</name>
    <dbReference type="NCBI Taxonomy" id="47880"/>
    <lineage>
        <taxon>Bacteria</taxon>
        <taxon>Pseudomonadati</taxon>
        <taxon>Pseudomonadota</taxon>
        <taxon>Gammaproteobacteria</taxon>
        <taxon>Pseudomonadales</taxon>
        <taxon>Pseudomonadaceae</taxon>
        <taxon>Pseudomonas</taxon>
    </lineage>
</organism>
<dbReference type="RefSeq" id="WP_042554965.1">
    <property type="nucleotide sequence ID" value="NZ_JXQW01000041.1"/>
</dbReference>
<dbReference type="PANTHER" id="PTHR30055:SF146">
    <property type="entry name" value="HTH-TYPE TRANSCRIPTIONAL DUAL REGULATOR CECR"/>
    <property type="match status" value="1"/>
</dbReference>
<gene>
    <name evidence="6" type="ORF">RU08_16725</name>
</gene>
<feature type="domain" description="HTH tetR-type" evidence="5">
    <location>
        <begin position="17"/>
        <end position="77"/>
    </location>
</feature>
<dbReference type="PANTHER" id="PTHR30055">
    <property type="entry name" value="HTH-TYPE TRANSCRIPTIONAL REGULATOR RUTR"/>
    <property type="match status" value="1"/>
</dbReference>
<dbReference type="InterPro" id="IPR050109">
    <property type="entry name" value="HTH-type_TetR-like_transc_reg"/>
</dbReference>
<evidence type="ECO:0000256" key="1">
    <source>
        <dbReference type="ARBA" id="ARBA00023015"/>
    </source>
</evidence>
<proteinExistence type="predicted"/>
<dbReference type="EMBL" id="JXQW01000041">
    <property type="protein sequence ID" value="KIP98642.1"/>
    <property type="molecule type" value="Genomic_DNA"/>
</dbReference>
<reference evidence="6 7" key="1">
    <citation type="submission" date="2014-12" db="EMBL/GenBank/DDBJ databases">
        <title>16Stimator: statistical estimation of ribosomal gene copy numbers from draft genome assemblies.</title>
        <authorList>
            <person name="Perisin M.A."/>
            <person name="Vetter M."/>
            <person name="Gilbert J.A."/>
            <person name="Bergelson J."/>
        </authorList>
    </citation>
    <scope>NUCLEOTIDE SEQUENCE [LARGE SCALE GENOMIC DNA]</scope>
    <source>
        <strain evidence="6 7">MEJ086</strain>
    </source>
</reference>
<dbReference type="GO" id="GO:0003700">
    <property type="term" value="F:DNA-binding transcription factor activity"/>
    <property type="evidence" value="ECO:0007669"/>
    <property type="project" value="TreeGrafter"/>
</dbReference>
<dbReference type="InterPro" id="IPR001647">
    <property type="entry name" value="HTH_TetR"/>
</dbReference>
<evidence type="ECO:0000313" key="7">
    <source>
        <dbReference type="Proteomes" id="UP000032068"/>
    </source>
</evidence>
<dbReference type="GO" id="GO:0000976">
    <property type="term" value="F:transcription cis-regulatory region binding"/>
    <property type="evidence" value="ECO:0007669"/>
    <property type="project" value="TreeGrafter"/>
</dbReference>
<keyword evidence="2 4" id="KW-0238">DNA-binding</keyword>
<evidence type="ECO:0000259" key="5">
    <source>
        <dbReference type="PROSITE" id="PS50977"/>
    </source>
</evidence>
<evidence type="ECO:0000256" key="2">
    <source>
        <dbReference type="ARBA" id="ARBA00023125"/>
    </source>
</evidence>
<dbReference type="Gene3D" id="1.10.357.10">
    <property type="entry name" value="Tetracycline Repressor, domain 2"/>
    <property type="match status" value="1"/>
</dbReference>
<dbReference type="OrthoDB" id="8535430at2"/>
<feature type="DNA-binding region" description="H-T-H motif" evidence="4">
    <location>
        <begin position="40"/>
        <end position="59"/>
    </location>
</feature>
<dbReference type="Pfam" id="PF14246">
    <property type="entry name" value="TetR_C_7"/>
    <property type="match status" value="1"/>
</dbReference>
<dbReference type="InterPro" id="IPR039536">
    <property type="entry name" value="TetR_C_Proteobacteria"/>
</dbReference>
<accession>A0A0D0KKT5</accession>
<evidence type="ECO:0000256" key="4">
    <source>
        <dbReference type="PROSITE-ProRule" id="PRU00335"/>
    </source>
</evidence>
<dbReference type="FunFam" id="1.10.10.60:FF:000141">
    <property type="entry name" value="TetR family transcriptional regulator"/>
    <property type="match status" value="1"/>
</dbReference>
<keyword evidence="3" id="KW-0804">Transcription</keyword>
<keyword evidence="1" id="KW-0805">Transcription regulation</keyword>
<name>A0A0D0KKT5_9PSED</name>
<dbReference type="SUPFAM" id="SSF46689">
    <property type="entry name" value="Homeodomain-like"/>
    <property type="match status" value="1"/>
</dbReference>
<dbReference type="InterPro" id="IPR009057">
    <property type="entry name" value="Homeodomain-like_sf"/>
</dbReference>
<dbReference type="Proteomes" id="UP000032068">
    <property type="component" value="Unassembled WGS sequence"/>
</dbReference>
<sequence length="211" mass="22973">MSNTSLPTSGPGRPKDPAKREAILEAAKCLFLRYGYAGSSMDAIAAHAGVSKLTVYSHFTDKETLFCAAVKAKCEEQLPELLFELPEHADLETVLLNIASGFNRLINSAESVELHRLMTSLGSKDPLLAKVFYEAGPQPLLAEMERLLSKANQNGQLSIESPKVAADQFFSLFKGCANFRLLIGCGAPPSAAELEQHAQEAVRMFLRAYRA</sequence>
<dbReference type="AlphaFoldDB" id="A0A0D0KKT5"/>
<evidence type="ECO:0000256" key="3">
    <source>
        <dbReference type="ARBA" id="ARBA00023163"/>
    </source>
</evidence>
<dbReference type="Pfam" id="PF00440">
    <property type="entry name" value="TetR_N"/>
    <property type="match status" value="1"/>
</dbReference>
<dbReference type="InterPro" id="IPR036271">
    <property type="entry name" value="Tet_transcr_reg_TetR-rel_C_sf"/>
</dbReference>
<dbReference type="PRINTS" id="PR00455">
    <property type="entry name" value="HTHTETR"/>
</dbReference>
<dbReference type="PROSITE" id="PS50977">
    <property type="entry name" value="HTH_TETR_2"/>
    <property type="match status" value="1"/>
</dbReference>